<feature type="domain" description="FAD dependent oxidoreductase" evidence="7">
    <location>
        <begin position="55"/>
        <end position="215"/>
    </location>
</feature>
<name>A0AA88XIC0_PINIB</name>
<reference evidence="8" key="1">
    <citation type="submission" date="2019-08" db="EMBL/GenBank/DDBJ databases">
        <title>The improved chromosome-level genome for the pearl oyster Pinctada fucata martensii using PacBio sequencing and Hi-C.</title>
        <authorList>
            <person name="Zheng Z."/>
        </authorList>
    </citation>
    <scope>NUCLEOTIDE SEQUENCE</scope>
    <source>
        <strain evidence="8">ZZ-2019</strain>
        <tissue evidence="8">Adductor muscle</tissue>
    </source>
</reference>
<keyword evidence="6" id="KW-1133">Transmembrane helix</keyword>
<dbReference type="EMBL" id="VSWD01000012">
    <property type="protein sequence ID" value="KAK3086210.1"/>
    <property type="molecule type" value="Genomic_DNA"/>
</dbReference>
<evidence type="ECO:0000256" key="2">
    <source>
        <dbReference type="ARBA" id="ARBA00010989"/>
    </source>
</evidence>
<evidence type="ECO:0000259" key="7">
    <source>
        <dbReference type="Pfam" id="PF01266"/>
    </source>
</evidence>
<dbReference type="SUPFAM" id="SSF51905">
    <property type="entry name" value="FAD/NAD(P)-binding domain"/>
    <property type="match status" value="1"/>
</dbReference>
<dbReference type="GO" id="GO:0008115">
    <property type="term" value="F:sarcosine oxidase activity"/>
    <property type="evidence" value="ECO:0007669"/>
    <property type="project" value="TreeGrafter"/>
</dbReference>
<dbReference type="InterPro" id="IPR006076">
    <property type="entry name" value="FAD-dep_OxRdtase"/>
</dbReference>
<evidence type="ECO:0000313" key="9">
    <source>
        <dbReference type="Proteomes" id="UP001186944"/>
    </source>
</evidence>
<gene>
    <name evidence="8" type="ORF">FSP39_015259</name>
</gene>
<dbReference type="PANTHER" id="PTHR10961:SF7">
    <property type="entry name" value="FAD DEPENDENT OXIDOREDUCTASE DOMAIN-CONTAINING PROTEIN"/>
    <property type="match status" value="1"/>
</dbReference>
<keyword evidence="4" id="KW-0274">FAD</keyword>
<dbReference type="Proteomes" id="UP001186944">
    <property type="component" value="Unassembled WGS sequence"/>
</dbReference>
<dbReference type="GO" id="GO:0050660">
    <property type="term" value="F:flavin adenine dinucleotide binding"/>
    <property type="evidence" value="ECO:0007669"/>
    <property type="project" value="InterPro"/>
</dbReference>
<dbReference type="PANTHER" id="PTHR10961">
    <property type="entry name" value="PEROXISOMAL SARCOSINE OXIDASE"/>
    <property type="match status" value="1"/>
</dbReference>
<evidence type="ECO:0000256" key="3">
    <source>
        <dbReference type="ARBA" id="ARBA00022630"/>
    </source>
</evidence>
<dbReference type="Gene3D" id="3.50.50.60">
    <property type="entry name" value="FAD/NAD(P)-binding domain"/>
    <property type="match status" value="2"/>
</dbReference>
<dbReference type="Gene3D" id="3.30.9.10">
    <property type="entry name" value="D-Amino Acid Oxidase, subunit A, domain 2"/>
    <property type="match status" value="1"/>
</dbReference>
<dbReference type="InterPro" id="IPR045170">
    <property type="entry name" value="MTOX"/>
</dbReference>
<comment type="similarity">
    <text evidence="2">Belongs to the MSOX/MTOX family.</text>
</comment>
<dbReference type="InterPro" id="IPR036188">
    <property type="entry name" value="FAD/NAD-bd_sf"/>
</dbReference>
<comment type="cofactor">
    <cofactor evidence="1">
        <name>FAD</name>
        <dbReference type="ChEBI" id="CHEBI:57692"/>
    </cofactor>
</comment>
<dbReference type="Pfam" id="PF01266">
    <property type="entry name" value="DAO"/>
    <property type="match status" value="1"/>
</dbReference>
<keyword evidence="6" id="KW-0472">Membrane</keyword>
<protein>
    <recommendedName>
        <fullName evidence="7">FAD dependent oxidoreductase domain-containing protein</fullName>
    </recommendedName>
</protein>
<sequence>MEDKSGRRFYDYIVVGCGGVGSAALYWLSKRAGIDVLGLEQFSLGHDHGGSQDHSRIMWEEVEKESGVQLVYKTGGVNWAKTEEMGYLIDKYAEAMTTHNIKYERLTGSQLNRKFPQFETDDKYSAIYEPMAGLVDAAMGNSVHIQLARAHGATVIENCTVRKLDKTPNGNVTGVFQCRRLVVSAGAWINHVIGSIGVHVPVYVTQEQVTYFATPNVKDFTKERFASLLGRILSEIAIDGRTKYDVSKFNIDREAITNPDWTPTLFMGTGGKVPTKNSSQQQTQAKL</sequence>
<evidence type="ECO:0000313" key="8">
    <source>
        <dbReference type="EMBL" id="KAK3086210.1"/>
    </source>
</evidence>
<keyword evidence="3" id="KW-0285">Flavoprotein</keyword>
<evidence type="ECO:0000256" key="1">
    <source>
        <dbReference type="ARBA" id="ARBA00001974"/>
    </source>
</evidence>
<comment type="caution">
    <text evidence="8">The sequence shown here is derived from an EMBL/GenBank/DDBJ whole genome shotgun (WGS) entry which is preliminary data.</text>
</comment>
<feature type="transmembrane region" description="Helical" evidence="6">
    <location>
        <begin position="9"/>
        <end position="28"/>
    </location>
</feature>
<proteinExistence type="inferred from homology"/>
<dbReference type="AlphaFoldDB" id="A0AA88XIC0"/>
<evidence type="ECO:0000256" key="4">
    <source>
        <dbReference type="ARBA" id="ARBA00022827"/>
    </source>
</evidence>
<evidence type="ECO:0000256" key="6">
    <source>
        <dbReference type="SAM" id="Phobius"/>
    </source>
</evidence>
<keyword evidence="9" id="KW-1185">Reference proteome</keyword>
<keyword evidence="5" id="KW-0560">Oxidoreductase</keyword>
<accession>A0AA88XIC0</accession>
<evidence type="ECO:0000256" key="5">
    <source>
        <dbReference type="ARBA" id="ARBA00023002"/>
    </source>
</evidence>
<organism evidence="8 9">
    <name type="scientific">Pinctada imbricata</name>
    <name type="common">Atlantic pearl-oyster</name>
    <name type="synonym">Pinctada martensii</name>
    <dbReference type="NCBI Taxonomy" id="66713"/>
    <lineage>
        <taxon>Eukaryota</taxon>
        <taxon>Metazoa</taxon>
        <taxon>Spiralia</taxon>
        <taxon>Lophotrochozoa</taxon>
        <taxon>Mollusca</taxon>
        <taxon>Bivalvia</taxon>
        <taxon>Autobranchia</taxon>
        <taxon>Pteriomorphia</taxon>
        <taxon>Pterioida</taxon>
        <taxon>Pterioidea</taxon>
        <taxon>Pteriidae</taxon>
        <taxon>Pinctada</taxon>
    </lineage>
</organism>
<keyword evidence="6" id="KW-0812">Transmembrane</keyword>